<keyword evidence="2" id="KW-1185">Reference proteome</keyword>
<name>A0ABW8ND60_9GAMM</name>
<reference evidence="1 2" key="1">
    <citation type="submission" date="2024-03" db="EMBL/GenBank/DDBJ databases">
        <title>High-quality draft genome sequence of Oceanobacter sp. wDCs-4.</title>
        <authorList>
            <person name="Dong C."/>
        </authorList>
    </citation>
    <scope>NUCLEOTIDE SEQUENCE [LARGE SCALE GENOMIC DNA]</scope>
    <source>
        <strain evidence="2">wDCs-4</strain>
    </source>
</reference>
<sequence>MSLNCVFCQKVVFGSSGQTVPGMGPAHAHCYQAYRTMKRTFKSMDITQLTDVELADLKDLVLAEENDRKRKASGGTDEGDIELF</sequence>
<proteinExistence type="predicted"/>
<comment type="caution">
    <text evidence="1">The sequence shown here is derived from an EMBL/GenBank/DDBJ whole genome shotgun (WGS) entry which is preliminary data.</text>
</comment>
<protein>
    <submittedName>
        <fullName evidence="1">DUF2175 domain-containing protein</fullName>
    </submittedName>
</protein>
<gene>
    <name evidence="1" type="ORF">WG929_00405</name>
</gene>
<organism evidence="1 2">
    <name type="scientific">Oceanobacter antarcticus</name>
    <dbReference type="NCBI Taxonomy" id="3133425"/>
    <lineage>
        <taxon>Bacteria</taxon>
        <taxon>Pseudomonadati</taxon>
        <taxon>Pseudomonadota</taxon>
        <taxon>Gammaproteobacteria</taxon>
        <taxon>Oceanospirillales</taxon>
        <taxon>Oceanospirillaceae</taxon>
        <taxon>Oceanobacter</taxon>
    </lineage>
</organism>
<evidence type="ECO:0000313" key="1">
    <source>
        <dbReference type="EMBL" id="MFK4750857.1"/>
    </source>
</evidence>
<dbReference type="RefSeq" id="WP_416204421.1">
    <property type="nucleotide sequence ID" value="NZ_JBBKTX010000001.1"/>
</dbReference>
<dbReference type="Proteomes" id="UP001620597">
    <property type="component" value="Unassembled WGS sequence"/>
</dbReference>
<accession>A0ABW8ND60</accession>
<dbReference type="EMBL" id="JBBKTX010000001">
    <property type="protein sequence ID" value="MFK4750857.1"/>
    <property type="molecule type" value="Genomic_DNA"/>
</dbReference>
<evidence type="ECO:0000313" key="2">
    <source>
        <dbReference type="Proteomes" id="UP001620597"/>
    </source>
</evidence>